<keyword evidence="1" id="KW-0812">Transmembrane</keyword>
<protein>
    <submittedName>
        <fullName evidence="3">Permease of the drug/metabolite transporter (DMT) superfamily</fullName>
    </submittedName>
</protein>
<dbReference type="eggNOG" id="COG0697">
    <property type="taxonomic scope" value="Bacteria"/>
</dbReference>
<dbReference type="InterPro" id="IPR000620">
    <property type="entry name" value="EamA_dom"/>
</dbReference>
<reference evidence="3 4" key="1">
    <citation type="submission" date="2017-08" db="EMBL/GenBank/DDBJ databases">
        <title>Multipartite genome sequences of Sinorhizobium species nodulating soybeans.</title>
        <authorList>
            <person name="Tian C.F."/>
        </authorList>
    </citation>
    <scope>NUCLEOTIDE SEQUENCE [LARGE SCALE GENOMIC DNA]</scope>
    <source>
        <strain evidence="3 4">CCBAU 05684</strain>
    </source>
</reference>
<feature type="transmembrane region" description="Helical" evidence="1">
    <location>
        <begin position="268"/>
        <end position="288"/>
    </location>
</feature>
<feature type="transmembrane region" description="Helical" evidence="1">
    <location>
        <begin position="95"/>
        <end position="117"/>
    </location>
</feature>
<feature type="domain" description="EamA" evidence="2">
    <location>
        <begin position="16"/>
        <end position="140"/>
    </location>
</feature>
<evidence type="ECO:0000259" key="2">
    <source>
        <dbReference type="Pfam" id="PF00892"/>
    </source>
</evidence>
<name>A0A249PHD1_9HYPH</name>
<dbReference type="KEGG" id="esj:SJ05684_c36810"/>
<organism evidence="3 4">
    <name type="scientific">Sinorhizobium sojae CCBAU 05684</name>
    <dbReference type="NCBI Taxonomy" id="716928"/>
    <lineage>
        <taxon>Bacteria</taxon>
        <taxon>Pseudomonadati</taxon>
        <taxon>Pseudomonadota</taxon>
        <taxon>Alphaproteobacteria</taxon>
        <taxon>Hyphomicrobiales</taxon>
        <taxon>Rhizobiaceae</taxon>
        <taxon>Sinorhizobium/Ensifer group</taxon>
        <taxon>Sinorhizobium</taxon>
    </lineage>
</organism>
<feature type="transmembrane region" description="Helical" evidence="1">
    <location>
        <begin position="12"/>
        <end position="32"/>
    </location>
</feature>
<feature type="transmembrane region" description="Helical" evidence="1">
    <location>
        <begin position="182"/>
        <end position="201"/>
    </location>
</feature>
<dbReference type="AlphaFoldDB" id="A0A249PHD1"/>
<dbReference type="PANTHER" id="PTHR22911">
    <property type="entry name" value="ACYL-MALONYL CONDENSING ENZYME-RELATED"/>
    <property type="match status" value="1"/>
</dbReference>
<dbReference type="EMBL" id="CP023067">
    <property type="protein sequence ID" value="ASY65094.1"/>
    <property type="molecule type" value="Genomic_DNA"/>
</dbReference>
<evidence type="ECO:0000256" key="1">
    <source>
        <dbReference type="SAM" id="Phobius"/>
    </source>
</evidence>
<dbReference type="Proteomes" id="UP000217211">
    <property type="component" value="Chromosome"/>
</dbReference>
<evidence type="ECO:0000313" key="3">
    <source>
        <dbReference type="EMBL" id="ASY65094.1"/>
    </source>
</evidence>
<keyword evidence="4" id="KW-1185">Reference proteome</keyword>
<evidence type="ECO:0000313" key="4">
    <source>
        <dbReference type="Proteomes" id="UP000217211"/>
    </source>
</evidence>
<feature type="transmembrane region" description="Helical" evidence="1">
    <location>
        <begin position="126"/>
        <end position="145"/>
    </location>
</feature>
<feature type="transmembrane region" description="Helical" evidence="1">
    <location>
        <begin position="38"/>
        <end position="59"/>
    </location>
</feature>
<dbReference type="GO" id="GO:0016020">
    <property type="term" value="C:membrane"/>
    <property type="evidence" value="ECO:0007669"/>
    <property type="project" value="InterPro"/>
</dbReference>
<dbReference type="STRING" id="716928.GCA_000261485_01699"/>
<proteinExistence type="predicted"/>
<feature type="transmembrane region" description="Helical" evidence="1">
    <location>
        <begin position="151"/>
        <end position="170"/>
    </location>
</feature>
<keyword evidence="1" id="KW-1133">Transmembrane helix</keyword>
<dbReference type="InterPro" id="IPR037185">
    <property type="entry name" value="EmrE-like"/>
</dbReference>
<feature type="transmembrane region" description="Helical" evidence="1">
    <location>
        <begin position="242"/>
        <end position="262"/>
    </location>
</feature>
<accession>A0A249PHD1</accession>
<dbReference type="SUPFAM" id="SSF103481">
    <property type="entry name" value="Multidrug resistance efflux transporter EmrE"/>
    <property type="match status" value="2"/>
</dbReference>
<feature type="transmembrane region" description="Helical" evidence="1">
    <location>
        <begin position="66"/>
        <end position="89"/>
    </location>
</feature>
<sequence length="305" mass="32269">MMDRKTRRGRAEMTAAMLISGTIGWFVLMSGQPVAGVVFWRCVFGAATLAALAAMLGLIDLRRLRLRVIVLSVAGGMAIVVNWLLLFAAYPRASISIATMVYNTQPFMLLGLGALFLGERITPAKLFWLSVSFAGMIAIVSAKPAGGFEPANYLAGVGLALAAAFFYAIAAIVTKLLQGTPPLLIALIQVITGAVMLAPFALANPLPQDGTQWMLLIVIGVVHTGVMYILLYGAIQKLPTHVTGALSFIYPIAAIVVERIAFGHALQAVQIAGSAAILLAAAGTNLGWNLRSIPLIRLARKRSAS</sequence>
<keyword evidence="1" id="KW-0472">Membrane</keyword>
<feature type="transmembrane region" description="Helical" evidence="1">
    <location>
        <begin position="213"/>
        <end position="235"/>
    </location>
</feature>
<dbReference type="Pfam" id="PF00892">
    <property type="entry name" value="EamA"/>
    <property type="match status" value="2"/>
</dbReference>
<dbReference type="PANTHER" id="PTHR22911:SF102">
    <property type="entry name" value="MEMBRANE PROTEIN"/>
    <property type="match status" value="1"/>
</dbReference>
<feature type="domain" description="EamA" evidence="2">
    <location>
        <begin position="155"/>
        <end position="285"/>
    </location>
</feature>
<gene>
    <name evidence="3" type="ORF">SJ05684_c36810</name>
</gene>